<dbReference type="Pfam" id="PF07653">
    <property type="entry name" value="SH3_2"/>
    <property type="match status" value="1"/>
</dbReference>
<evidence type="ECO:0000256" key="2">
    <source>
        <dbReference type="ARBA" id="ARBA00022679"/>
    </source>
</evidence>
<evidence type="ECO:0000256" key="5">
    <source>
        <dbReference type="ARBA" id="ARBA00022840"/>
    </source>
</evidence>
<keyword evidence="2" id="KW-0808">Transferase</keyword>
<dbReference type="PANTHER" id="PTHR11042">
    <property type="entry name" value="EUKARYOTIC TRANSLATION INITIATION FACTOR 2-ALPHA KINASE EIF2-ALPHA KINASE -RELATED"/>
    <property type="match status" value="1"/>
</dbReference>
<feature type="region of interest" description="Disordered" evidence="7">
    <location>
        <begin position="309"/>
        <end position="335"/>
    </location>
</feature>
<keyword evidence="4" id="KW-0418">Kinase</keyword>
<dbReference type="InterPro" id="IPR036028">
    <property type="entry name" value="SH3-like_dom_sf"/>
</dbReference>
<evidence type="ECO:0000256" key="4">
    <source>
        <dbReference type="ARBA" id="ARBA00022777"/>
    </source>
</evidence>
<dbReference type="Gene3D" id="1.10.510.10">
    <property type="entry name" value="Transferase(Phosphotransferase) domain 1"/>
    <property type="match status" value="1"/>
</dbReference>
<gene>
    <name evidence="10" type="ORF">PENTCL1PPCAC_21708</name>
</gene>
<feature type="compositionally biased region" description="Low complexity" evidence="7">
    <location>
        <begin position="321"/>
        <end position="331"/>
    </location>
</feature>
<name>A0AAV5TZ91_9BILA</name>
<dbReference type="GO" id="GO:0005524">
    <property type="term" value="F:ATP binding"/>
    <property type="evidence" value="ECO:0007669"/>
    <property type="project" value="UniProtKB-KW"/>
</dbReference>
<dbReference type="InterPro" id="IPR000719">
    <property type="entry name" value="Prot_kinase_dom"/>
</dbReference>
<accession>A0AAV5TZ91</accession>
<feature type="domain" description="SH3" evidence="8">
    <location>
        <begin position="336"/>
        <end position="378"/>
    </location>
</feature>
<dbReference type="SUPFAM" id="SSF56112">
    <property type="entry name" value="Protein kinase-like (PK-like)"/>
    <property type="match status" value="1"/>
</dbReference>
<evidence type="ECO:0000259" key="9">
    <source>
        <dbReference type="PROSITE" id="PS50011"/>
    </source>
</evidence>
<dbReference type="GO" id="GO:0005737">
    <property type="term" value="C:cytoplasm"/>
    <property type="evidence" value="ECO:0007669"/>
    <property type="project" value="TreeGrafter"/>
</dbReference>
<keyword evidence="11" id="KW-1185">Reference proteome</keyword>
<dbReference type="GO" id="GO:0005634">
    <property type="term" value="C:nucleus"/>
    <property type="evidence" value="ECO:0007669"/>
    <property type="project" value="TreeGrafter"/>
</dbReference>
<reference evidence="10" key="1">
    <citation type="submission" date="2023-10" db="EMBL/GenBank/DDBJ databases">
        <title>Genome assembly of Pristionchus species.</title>
        <authorList>
            <person name="Yoshida K."/>
            <person name="Sommer R.J."/>
        </authorList>
    </citation>
    <scope>NUCLEOTIDE SEQUENCE</scope>
    <source>
        <strain evidence="10">RS0144</strain>
    </source>
</reference>
<dbReference type="InterPro" id="IPR011009">
    <property type="entry name" value="Kinase-like_dom_sf"/>
</dbReference>
<evidence type="ECO:0000313" key="11">
    <source>
        <dbReference type="Proteomes" id="UP001432027"/>
    </source>
</evidence>
<evidence type="ECO:0000256" key="6">
    <source>
        <dbReference type="PROSITE-ProRule" id="PRU00192"/>
    </source>
</evidence>
<keyword evidence="5" id="KW-0067">ATP-binding</keyword>
<dbReference type="EMBL" id="BTSX01000005">
    <property type="protein sequence ID" value="GMS99533.1"/>
    <property type="molecule type" value="Genomic_DNA"/>
</dbReference>
<keyword evidence="3" id="KW-0547">Nucleotide-binding</keyword>
<evidence type="ECO:0008006" key="12">
    <source>
        <dbReference type="Google" id="ProtNLM"/>
    </source>
</evidence>
<dbReference type="Proteomes" id="UP001432027">
    <property type="component" value="Unassembled WGS sequence"/>
</dbReference>
<dbReference type="PANTHER" id="PTHR11042:SF91">
    <property type="entry name" value="EUKARYOTIC TRANSLATION INITIATION FACTOR 2-ALPHA KINASE"/>
    <property type="match status" value="1"/>
</dbReference>
<dbReference type="GO" id="GO:0004694">
    <property type="term" value="F:eukaryotic translation initiation factor 2alpha kinase activity"/>
    <property type="evidence" value="ECO:0007669"/>
    <property type="project" value="TreeGrafter"/>
</dbReference>
<evidence type="ECO:0000256" key="1">
    <source>
        <dbReference type="ARBA" id="ARBA00022443"/>
    </source>
</evidence>
<dbReference type="InterPro" id="IPR050339">
    <property type="entry name" value="CC_SR_Kinase"/>
</dbReference>
<feature type="domain" description="Protein kinase" evidence="9">
    <location>
        <begin position="1"/>
        <end position="215"/>
    </location>
</feature>
<feature type="non-terminal residue" evidence="10">
    <location>
        <position position="1"/>
    </location>
</feature>
<dbReference type="AlphaFoldDB" id="A0AAV5TZ91"/>
<comment type="caution">
    <text evidence="10">The sequence shown here is derived from an EMBL/GenBank/DDBJ whole genome shotgun (WGS) entry which is preliminary data.</text>
</comment>
<dbReference type="PROSITE" id="PS50002">
    <property type="entry name" value="SH3"/>
    <property type="match status" value="1"/>
</dbReference>
<proteinExistence type="predicted"/>
<dbReference type="Gene3D" id="2.30.30.40">
    <property type="entry name" value="SH3 Domains"/>
    <property type="match status" value="1"/>
</dbReference>
<evidence type="ECO:0000256" key="3">
    <source>
        <dbReference type="ARBA" id="ARBA00022741"/>
    </source>
</evidence>
<evidence type="ECO:0000313" key="10">
    <source>
        <dbReference type="EMBL" id="GMS99533.1"/>
    </source>
</evidence>
<dbReference type="InterPro" id="IPR001452">
    <property type="entry name" value="SH3_domain"/>
</dbReference>
<evidence type="ECO:0000259" key="8">
    <source>
        <dbReference type="PROSITE" id="PS50002"/>
    </source>
</evidence>
<keyword evidence="1 6" id="KW-0728">SH3 domain</keyword>
<organism evidence="10 11">
    <name type="scientific">Pristionchus entomophagus</name>
    <dbReference type="NCBI Taxonomy" id="358040"/>
    <lineage>
        <taxon>Eukaryota</taxon>
        <taxon>Metazoa</taxon>
        <taxon>Ecdysozoa</taxon>
        <taxon>Nematoda</taxon>
        <taxon>Chromadorea</taxon>
        <taxon>Rhabditida</taxon>
        <taxon>Rhabditina</taxon>
        <taxon>Diplogasteromorpha</taxon>
        <taxon>Diplogasteroidea</taxon>
        <taxon>Neodiplogasteridae</taxon>
        <taxon>Pristionchus</taxon>
    </lineage>
</organism>
<protein>
    <recommendedName>
        <fullName evidence="12">Protein kinase</fullName>
    </recommendedName>
</protein>
<dbReference type="Pfam" id="PF00069">
    <property type="entry name" value="Pkinase"/>
    <property type="match status" value="1"/>
</dbReference>
<evidence type="ECO:0000256" key="7">
    <source>
        <dbReference type="SAM" id="MobiDB-lite"/>
    </source>
</evidence>
<dbReference type="SUPFAM" id="SSF50044">
    <property type="entry name" value="SH3-domain"/>
    <property type="match status" value="1"/>
</dbReference>
<sequence>LMANVLRDIRTISQFDHPGIVRCYTTWIETPPEGWQNIHYQDFIYIQLQWCEYSLEAWLEQNQTISSRSHERIFSWFKQMVSAVSYIHKKSLIHGNLKPSNILFVEEDRLKISDIDVMEEFEVDKTSKIKLYMSPERYKSLPYSSKTDIFSLGLIFAQLSVVVRMDMVEQIFDKCRDGHHINIRDHATEKLVACLTHQNVADRPECKDILELQCFKTNTTKDICSLCNKIKERLMYCRNPEENSKPLAETGTSVHCMCADCIKLLFVRESKGYMPGIVNRLSKTEEPILKIAELSAAIQRISITDLIRGKEGTPSSPITPPSNYLSSPNLPTEEQDGREYATVTFDYAAQNCDKLSLKVGQTVRVVNKMTADSGWYEG</sequence>
<feature type="non-terminal residue" evidence="10">
    <location>
        <position position="378"/>
    </location>
</feature>
<dbReference type="PROSITE" id="PS50011">
    <property type="entry name" value="PROTEIN_KINASE_DOM"/>
    <property type="match status" value="1"/>
</dbReference>
<dbReference type="Gene3D" id="3.30.200.20">
    <property type="entry name" value="Phosphorylase Kinase, domain 1"/>
    <property type="match status" value="1"/>
</dbReference>
<dbReference type="SMART" id="SM00220">
    <property type="entry name" value="S_TKc"/>
    <property type="match status" value="1"/>
</dbReference>